<evidence type="ECO:0000313" key="2">
    <source>
        <dbReference type="EMBL" id="PVE43099.1"/>
    </source>
</evidence>
<evidence type="ECO:0000259" key="1">
    <source>
        <dbReference type="Pfam" id="PF13590"/>
    </source>
</evidence>
<dbReference type="EMBL" id="LFYT02000008">
    <property type="protein sequence ID" value="PVE43099.1"/>
    <property type="molecule type" value="Genomic_DNA"/>
</dbReference>
<dbReference type="InterPro" id="IPR025411">
    <property type="entry name" value="DUF4136"/>
</dbReference>
<protein>
    <recommendedName>
        <fullName evidence="1">DUF4136 domain-containing protein</fullName>
    </recommendedName>
</protein>
<proteinExistence type="predicted"/>
<dbReference type="OrthoDB" id="8687009at2"/>
<gene>
    <name evidence="2" type="ORF">H663_008725</name>
</gene>
<evidence type="ECO:0000313" key="3">
    <source>
        <dbReference type="Proteomes" id="UP000037507"/>
    </source>
</evidence>
<organism evidence="2 3">
    <name type="scientific">Limnohabitans planktonicus II-D5</name>
    <dbReference type="NCBI Taxonomy" id="1293045"/>
    <lineage>
        <taxon>Bacteria</taxon>
        <taxon>Pseudomonadati</taxon>
        <taxon>Pseudomonadota</taxon>
        <taxon>Betaproteobacteria</taxon>
        <taxon>Burkholderiales</taxon>
        <taxon>Comamonadaceae</taxon>
        <taxon>Limnohabitans</taxon>
    </lineage>
</organism>
<comment type="caution">
    <text evidence="2">The sequence shown here is derived from an EMBL/GenBank/DDBJ whole genome shotgun (WGS) entry which is preliminary data.</text>
</comment>
<sequence>MRTETRQLTRWFSMALAAMALTFLTGCASMRLIDSDVVSVAAVPSGMSLQGAKYRFERLPSQVHNPEAGLAEQQAQAAMTAVGLVRDDANASLSVMVGFSGTQYQADPWGRPLGPGWSPYGSIAIGSGFGRGFGSHIGLGMGMRFPPPTHYRREVSVIMRDLKSGQVVYETRASHAGPWSDSVPIFATLFQAALANFPNPPAGPRRVNIELPR</sequence>
<name>A0A2T7UEI7_9BURK</name>
<feature type="domain" description="DUF4136" evidence="1">
    <location>
        <begin position="52"/>
        <end position="198"/>
    </location>
</feature>
<dbReference type="RefSeq" id="WP_053171820.1">
    <property type="nucleotide sequence ID" value="NZ_LFYT02000008.1"/>
</dbReference>
<dbReference type="PROSITE" id="PS51257">
    <property type="entry name" value="PROKAR_LIPOPROTEIN"/>
    <property type="match status" value="1"/>
</dbReference>
<accession>A0A2T7UEI7</accession>
<reference evidence="2" key="1">
    <citation type="submission" date="2017-04" db="EMBL/GenBank/DDBJ databases">
        <title>Unexpected and diverse lifestyles within the genus Limnohabitans.</title>
        <authorList>
            <person name="Kasalicky V."/>
            <person name="Mehrshad M."/>
            <person name="Andrei S.-A."/>
            <person name="Salcher M."/>
            <person name="Kratochvilova H."/>
            <person name="Simek K."/>
            <person name="Ghai R."/>
        </authorList>
    </citation>
    <scope>NUCLEOTIDE SEQUENCE [LARGE SCALE GENOMIC DNA]</scope>
    <source>
        <strain evidence="2">II-D5</strain>
    </source>
</reference>
<keyword evidence="3" id="KW-1185">Reference proteome</keyword>
<dbReference type="Pfam" id="PF13590">
    <property type="entry name" value="DUF4136"/>
    <property type="match status" value="1"/>
</dbReference>
<dbReference type="AlphaFoldDB" id="A0A2T7UEI7"/>
<dbReference type="Proteomes" id="UP000037507">
    <property type="component" value="Unassembled WGS sequence"/>
</dbReference>
<dbReference type="STRING" id="1293045.H663_07650"/>